<keyword evidence="4" id="KW-0808">Transferase</keyword>
<keyword evidence="5" id="KW-1185">Reference proteome</keyword>
<dbReference type="InterPro" id="IPR011009">
    <property type="entry name" value="Kinase-like_dom_sf"/>
</dbReference>
<keyword evidence="1" id="KW-0067">ATP-binding</keyword>
<feature type="region of interest" description="Disordered" evidence="2">
    <location>
        <begin position="354"/>
        <end position="389"/>
    </location>
</feature>
<dbReference type="SUPFAM" id="SSF56112">
    <property type="entry name" value="Protein kinase-like (PK-like)"/>
    <property type="match status" value="1"/>
</dbReference>
<dbReference type="Gene3D" id="1.10.510.10">
    <property type="entry name" value="Transferase(Phosphotransferase) domain 1"/>
    <property type="match status" value="1"/>
</dbReference>
<reference evidence="4 5" key="1">
    <citation type="submission" date="2018-07" db="EMBL/GenBank/DDBJ databases">
        <title>The complete nuclear genome of the prasinophyte Chloropicon primus (CCMP1205).</title>
        <authorList>
            <person name="Pombert J.-F."/>
            <person name="Otis C."/>
            <person name="Turmel M."/>
            <person name="Lemieux C."/>
        </authorList>
    </citation>
    <scope>NUCLEOTIDE SEQUENCE [LARGE SCALE GENOMIC DNA]</scope>
    <source>
        <strain evidence="4 5">CCMP1205</strain>
    </source>
</reference>
<dbReference type="PROSITE" id="PS50011">
    <property type="entry name" value="PROTEIN_KINASE_DOM"/>
    <property type="match status" value="1"/>
</dbReference>
<keyword evidence="4" id="KW-0418">Kinase</keyword>
<protein>
    <submittedName>
        <fullName evidence="4">Protein kinase</fullName>
    </submittedName>
</protein>
<dbReference type="PROSITE" id="PS00107">
    <property type="entry name" value="PROTEIN_KINASE_ATP"/>
    <property type="match status" value="1"/>
</dbReference>
<evidence type="ECO:0000313" key="5">
    <source>
        <dbReference type="Proteomes" id="UP000316726"/>
    </source>
</evidence>
<accession>A0A5B8MBF9</accession>
<proteinExistence type="predicted"/>
<keyword evidence="1" id="KW-0547">Nucleotide-binding</keyword>
<feature type="compositionally biased region" description="Basic and acidic residues" evidence="2">
    <location>
        <begin position="367"/>
        <end position="389"/>
    </location>
</feature>
<dbReference type="PANTHER" id="PTHR44329">
    <property type="entry name" value="SERINE/THREONINE-PROTEIN KINASE TNNI3K-RELATED"/>
    <property type="match status" value="1"/>
</dbReference>
<dbReference type="GO" id="GO:0005524">
    <property type="term" value="F:ATP binding"/>
    <property type="evidence" value="ECO:0007669"/>
    <property type="project" value="UniProtKB-UniRule"/>
</dbReference>
<dbReference type="Pfam" id="PF00069">
    <property type="entry name" value="Pkinase"/>
    <property type="match status" value="1"/>
</dbReference>
<dbReference type="OrthoDB" id="543250at2759"/>
<gene>
    <name evidence="4" type="ORF">A3770_01p02450</name>
</gene>
<organism evidence="4 5">
    <name type="scientific">Chloropicon primus</name>
    <dbReference type="NCBI Taxonomy" id="1764295"/>
    <lineage>
        <taxon>Eukaryota</taxon>
        <taxon>Viridiplantae</taxon>
        <taxon>Chlorophyta</taxon>
        <taxon>Chloropicophyceae</taxon>
        <taxon>Chloropicales</taxon>
        <taxon>Chloropicaceae</taxon>
        <taxon>Chloropicon</taxon>
    </lineage>
</organism>
<evidence type="ECO:0000256" key="2">
    <source>
        <dbReference type="SAM" id="MobiDB-lite"/>
    </source>
</evidence>
<name>A0A5B8MBF9_9CHLO</name>
<dbReference type="Proteomes" id="UP000316726">
    <property type="component" value="Chromosome 1"/>
</dbReference>
<dbReference type="InterPro" id="IPR051681">
    <property type="entry name" value="Ser/Thr_Kinases-Pseudokinases"/>
</dbReference>
<dbReference type="GO" id="GO:0004674">
    <property type="term" value="F:protein serine/threonine kinase activity"/>
    <property type="evidence" value="ECO:0007669"/>
    <property type="project" value="TreeGrafter"/>
</dbReference>
<sequence>MTEITPRRTSSVVRAGPEGARFTLEGGKRQTSASTASASFQEEGGGQIQHTTLRCFDASSLDVIEMIGIGKSAITVKARLSNYGLVAVKCIPVATLVDEEEGGGGKASPGGVDGMDVLLSLPLEILLHSLLDHERIPRLIGVCMERTEILMIQELVAPSAGVGEGTPSDLWSLLYAGPRGKGAREGGGGGTCLDLGQILRTASDVAEALEHLHSKGICHCDINPKNILIGEGGRAFLTDFGCARRLSEQRPSEQRMRGCTNYAAPEVVSGGSQRASAKSDMYSFGGVLLEMAVGRMPWEGLPDCEIEYQTQVRRRSALDHSREMGATAGRGREVERGRGGEAFAELLRGLLSFDPGDRPSASTARAAVREIGADGKRRPSRERDDSEKL</sequence>
<feature type="region of interest" description="Disordered" evidence="2">
    <location>
        <begin position="317"/>
        <end position="337"/>
    </location>
</feature>
<feature type="binding site" evidence="1">
    <location>
        <position position="89"/>
    </location>
    <ligand>
        <name>ATP</name>
        <dbReference type="ChEBI" id="CHEBI:30616"/>
    </ligand>
</feature>
<dbReference type="Gene3D" id="3.30.200.20">
    <property type="entry name" value="Phosphorylase Kinase, domain 1"/>
    <property type="match status" value="1"/>
</dbReference>
<dbReference type="AlphaFoldDB" id="A0A5B8MBF9"/>
<feature type="region of interest" description="Disordered" evidence="2">
    <location>
        <begin position="25"/>
        <end position="44"/>
    </location>
</feature>
<dbReference type="STRING" id="1764295.A0A5B8MBF9"/>
<evidence type="ECO:0000259" key="3">
    <source>
        <dbReference type="PROSITE" id="PS50011"/>
    </source>
</evidence>
<feature type="domain" description="Protein kinase" evidence="3">
    <location>
        <begin position="61"/>
        <end position="371"/>
    </location>
</feature>
<evidence type="ECO:0000313" key="4">
    <source>
        <dbReference type="EMBL" id="QDZ17727.1"/>
    </source>
</evidence>
<evidence type="ECO:0000256" key="1">
    <source>
        <dbReference type="PROSITE-ProRule" id="PRU10141"/>
    </source>
</evidence>
<dbReference type="EMBL" id="CP031034">
    <property type="protein sequence ID" value="QDZ17727.1"/>
    <property type="molecule type" value="Genomic_DNA"/>
</dbReference>
<dbReference type="InterPro" id="IPR000719">
    <property type="entry name" value="Prot_kinase_dom"/>
</dbReference>
<dbReference type="InterPro" id="IPR017441">
    <property type="entry name" value="Protein_kinase_ATP_BS"/>
</dbReference>